<dbReference type="Gene3D" id="3.40.50.880">
    <property type="match status" value="1"/>
</dbReference>
<dbReference type="HAMAP" id="MF_01209">
    <property type="entry name" value="CPSase_S_chain"/>
    <property type="match status" value="1"/>
</dbReference>
<dbReference type="FunFam" id="3.40.50.20:FF:000001">
    <property type="entry name" value="Carbamoyl-phosphate synthase large chain"/>
    <property type="match status" value="1"/>
</dbReference>
<comment type="catalytic activity">
    <reaction evidence="14">
        <text>hydrogencarbonate + NH4(+) + 2 ATP = carbamoyl phosphate + 2 ADP + phosphate + 2 H(+)</text>
        <dbReference type="Rhea" id="RHEA:18029"/>
        <dbReference type="ChEBI" id="CHEBI:15378"/>
        <dbReference type="ChEBI" id="CHEBI:17544"/>
        <dbReference type="ChEBI" id="CHEBI:28938"/>
        <dbReference type="ChEBI" id="CHEBI:30616"/>
        <dbReference type="ChEBI" id="CHEBI:43474"/>
        <dbReference type="ChEBI" id="CHEBI:58228"/>
        <dbReference type="ChEBI" id="CHEBI:456216"/>
        <dbReference type="EC" id="6.3.4.16"/>
    </reaction>
</comment>
<dbReference type="InterPro" id="IPR036897">
    <property type="entry name" value="CarbamoylP_synth_lsu_oligo_sf"/>
</dbReference>
<evidence type="ECO:0000256" key="5">
    <source>
        <dbReference type="ARBA" id="ARBA00022598"/>
    </source>
</evidence>
<dbReference type="FunFam" id="1.10.1030.10:FF:000002">
    <property type="entry name" value="Carbamoyl-phosphate synthase large chain"/>
    <property type="match status" value="1"/>
</dbReference>
<evidence type="ECO:0000256" key="10">
    <source>
        <dbReference type="ARBA" id="ARBA00022840"/>
    </source>
</evidence>
<evidence type="ECO:0000256" key="15">
    <source>
        <dbReference type="PROSITE-ProRule" id="PRU00409"/>
    </source>
</evidence>
<evidence type="ECO:0000256" key="4">
    <source>
        <dbReference type="ARBA" id="ARBA00022571"/>
    </source>
</evidence>
<dbReference type="InterPro" id="IPR036480">
    <property type="entry name" value="CarbP_synth_ssu_N_sf"/>
</dbReference>
<dbReference type="Gene3D" id="3.30.470.20">
    <property type="entry name" value="ATP-grasp fold, B domain"/>
    <property type="match status" value="2"/>
</dbReference>
<protein>
    <recommendedName>
        <fullName evidence="16">ATP-grasp domain-containing protein</fullName>
    </recommendedName>
</protein>
<dbReference type="PANTHER" id="PTHR11405:SF5">
    <property type="entry name" value="CAD PROTEIN"/>
    <property type="match status" value="1"/>
</dbReference>
<dbReference type="GO" id="GO:0006526">
    <property type="term" value="P:L-arginine biosynthetic process"/>
    <property type="evidence" value="ECO:0007669"/>
    <property type="project" value="UniProtKB-KW"/>
</dbReference>
<dbReference type="SUPFAM" id="SSF56059">
    <property type="entry name" value="Glutathione synthetase ATP-binding domain-like"/>
    <property type="match status" value="2"/>
</dbReference>
<keyword evidence="12" id="KW-0665">Pyrimidine biosynthesis</keyword>
<dbReference type="NCBIfam" id="NF003671">
    <property type="entry name" value="PRK05294.1"/>
    <property type="match status" value="1"/>
</dbReference>
<dbReference type="InterPro" id="IPR035686">
    <property type="entry name" value="CPSase_GATase1"/>
</dbReference>
<proteinExistence type="inferred from homology"/>
<dbReference type="GO" id="GO:0004151">
    <property type="term" value="F:dihydroorotase activity"/>
    <property type="evidence" value="ECO:0007669"/>
    <property type="project" value="TreeGrafter"/>
</dbReference>
<keyword evidence="13" id="KW-0464">Manganese</keyword>
<dbReference type="InterPro" id="IPR017926">
    <property type="entry name" value="GATASE"/>
</dbReference>
<comment type="pathway">
    <text evidence="2">Amino-acid biosynthesis; L-arginine biosynthesis.</text>
</comment>
<comment type="similarity">
    <text evidence="3">Belongs to the CarB family.</text>
</comment>
<keyword evidence="8" id="KW-0677">Repeat</keyword>
<feature type="non-terminal residue" evidence="17">
    <location>
        <position position="1109"/>
    </location>
</feature>
<keyword evidence="9 15" id="KW-0547">Nucleotide-binding</keyword>
<dbReference type="InterPro" id="IPR002474">
    <property type="entry name" value="CarbamoylP_synth_ssu_N"/>
</dbReference>
<dbReference type="OrthoDB" id="6494631at2759"/>
<dbReference type="Gene3D" id="3.50.30.20">
    <property type="entry name" value="Carbamoyl-phosphate synthase small subunit, N-terminal domain"/>
    <property type="match status" value="1"/>
</dbReference>
<dbReference type="PRINTS" id="PR00099">
    <property type="entry name" value="CPSGATASE"/>
</dbReference>
<dbReference type="EMBL" id="OC855244">
    <property type="protein sequence ID" value="CAD7621586.1"/>
    <property type="molecule type" value="Genomic_DNA"/>
</dbReference>
<dbReference type="Pfam" id="PF02787">
    <property type="entry name" value="CPSase_L_D3"/>
    <property type="match status" value="2"/>
</dbReference>
<dbReference type="PROSITE" id="PS00867">
    <property type="entry name" value="CPSASE_2"/>
    <property type="match status" value="1"/>
</dbReference>
<evidence type="ECO:0000256" key="14">
    <source>
        <dbReference type="ARBA" id="ARBA00047359"/>
    </source>
</evidence>
<gene>
    <name evidence="17" type="ORF">OSB1V03_LOCUS2057</name>
</gene>
<dbReference type="SUPFAM" id="SSF52021">
    <property type="entry name" value="Carbamoyl phosphate synthetase, small subunit N-terminal domain"/>
    <property type="match status" value="1"/>
</dbReference>
<name>A0A7R9PUX9_9ACAR</name>
<accession>A0A7R9PUX9</accession>
<evidence type="ECO:0000256" key="3">
    <source>
        <dbReference type="ARBA" id="ARBA00009799"/>
    </source>
</evidence>
<dbReference type="Pfam" id="PF00988">
    <property type="entry name" value="CPSase_sm_chain"/>
    <property type="match status" value="1"/>
</dbReference>
<dbReference type="PROSITE" id="PS51273">
    <property type="entry name" value="GATASE_TYPE_1"/>
    <property type="match status" value="1"/>
</dbReference>
<keyword evidence="6" id="KW-0028">Amino-acid biosynthesis</keyword>
<dbReference type="InterPro" id="IPR029062">
    <property type="entry name" value="Class_I_gatase-like"/>
</dbReference>
<keyword evidence="10 15" id="KW-0067">ATP-binding</keyword>
<dbReference type="SUPFAM" id="SSF48108">
    <property type="entry name" value="Carbamoyl phosphate synthetase, large subunit connection domain"/>
    <property type="match status" value="2"/>
</dbReference>
<dbReference type="GO" id="GO:0005829">
    <property type="term" value="C:cytosol"/>
    <property type="evidence" value="ECO:0007669"/>
    <property type="project" value="TreeGrafter"/>
</dbReference>
<evidence type="ECO:0000256" key="6">
    <source>
        <dbReference type="ARBA" id="ARBA00022605"/>
    </source>
</evidence>
<dbReference type="GO" id="GO:0006541">
    <property type="term" value="P:glutamine metabolic process"/>
    <property type="evidence" value="ECO:0007669"/>
    <property type="project" value="InterPro"/>
</dbReference>
<dbReference type="InterPro" id="IPR011761">
    <property type="entry name" value="ATP-grasp"/>
</dbReference>
<dbReference type="FunFam" id="3.50.30.20:FF:000002">
    <property type="entry name" value="Carbamoyl-phosphate synthase 1, mitochondrial"/>
    <property type="match status" value="1"/>
</dbReference>
<keyword evidence="4" id="KW-0055">Arginine biosynthesis</keyword>
<dbReference type="Gene3D" id="1.10.1030.10">
    <property type="entry name" value="Carbamoyl-phosphate synthetase, large subunit oligomerisation domain"/>
    <property type="match status" value="1"/>
</dbReference>
<dbReference type="InterPro" id="IPR006274">
    <property type="entry name" value="CarbamoylP_synth_ssu"/>
</dbReference>
<dbReference type="SUPFAM" id="SSF52317">
    <property type="entry name" value="Class I glutamine amidotransferase-like"/>
    <property type="match status" value="1"/>
</dbReference>
<evidence type="ECO:0000256" key="9">
    <source>
        <dbReference type="ARBA" id="ARBA00022741"/>
    </source>
</evidence>
<dbReference type="Pfam" id="PF25596">
    <property type="entry name" value="CPSase_L_D1"/>
    <property type="match status" value="1"/>
</dbReference>
<evidence type="ECO:0000256" key="7">
    <source>
        <dbReference type="ARBA" id="ARBA00022723"/>
    </source>
</evidence>
<dbReference type="InterPro" id="IPR005479">
    <property type="entry name" value="CPAse_ATP-bd"/>
</dbReference>
<evidence type="ECO:0000256" key="11">
    <source>
        <dbReference type="ARBA" id="ARBA00022842"/>
    </source>
</evidence>
<evidence type="ECO:0000256" key="1">
    <source>
        <dbReference type="ARBA" id="ARBA00001936"/>
    </source>
</evidence>
<dbReference type="GO" id="GO:0004070">
    <property type="term" value="F:aspartate carbamoyltransferase activity"/>
    <property type="evidence" value="ECO:0007669"/>
    <property type="project" value="TreeGrafter"/>
</dbReference>
<feature type="domain" description="ATP-grasp" evidence="16">
    <location>
        <begin position="526"/>
        <end position="718"/>
    </location>
</feature>
<comment type="cofactor">
    <cofactor evidence="1">
        <name>Mn(2+)</name>
        <dbReference type="ChEBI" id="CHEBI:29035"/>
    </cofactor>
</comment>
<dbReference type="GO" id="GO:0006207">
    <property type="term" value="P:'de novo' pyrimidine nucleobase biosynthetic process"/>
    <property type="evidence" value="ECO:0007669"/>
    <property type="project" value="InterPro"/>
</dbReference>
<dbReference type="InterPro" id="IPR005483">
    <property type="entry name" value="CPSase_dom"/>
</dbReference>
<dbReference type="Gene3D" id="3.40.50.20">
    <property type="match status" value="1"/>
</dbReference>
<dbReference type="Proteomes" id="UP000759131">
    <property type="component" value="Unassembled WGS sequence"/>
</dbReference>
<dbReference type="NCBIfam" id="TIGR01368">
    <property type="entry name" value="CPSaseIIsmall"/>
    <property type="match status" value="1"/>
</dbReference>
<dbReference type="PRINTS" id="PR00097">
    <property type="entry name" value="ANTSNTHASEII"/>
</dbReference>
<reference evidence="17" key="1">
    <citation type="submission" date="2020-11" db="EMBL/GenBank/DDBJ databases">
        <authorList>
            <person name="Tran Van P."/>
        </authorList>
    </citation>
    <scope>NUCLEOTIDE SEQUENCE</scope>
</reference>
<dbReference type="NCBIfam" id="NF009475">
    <property type="entry name" value="PRK12838.1"/>
    <property type="match status" value="1"/>
</dbReference>
<organism evidence="17">
    <name type="scientific">Medioppia subpectinata</name>
    <dbReference type="NCBI Taxonomy" id="1979941"/>
    <lineage>
        <taxon>Eukaryota</taxon>
        <taxon>Metazoa</taxon>
        <taxon>Ecdysozoa</taxon>
        <taxon>Arthropoda</taxon>
        <taxon>Chelicerata</taxon>
        <taxon>Arachnida</taxon>
        <taxon>Acari</taxon>
        <taxon>Acariformes</taxon>
        <taxon>Sarcoptiformes</taxon>
        <taxon>Oribatida</taxon>
        <taxon>Brachypylina</taxon>
        <taxon>Oppioidea</taxon>
        <taxon>Oppiidae</taxon>
        <taxon>Medioppia</taxon>
    </lineage>
</organism>
<dbReference type="SMART" id="SM01096">
    <property type="entry name" value="CPSase_L_D3"/>
    <property type="match status" value="2"/>
</dbReference>
<dbReference type="GO" id="GO:0004088">
    <property type="term" value="F:carbamoyl-phosphate synthase (glutamine-hydrolyzing) activity"/>
    <property type="evidence" value="ECO:0007669"/>
    <property type="project" value="InterPro"/>
</dbReference>
<dbReference type="Pfam" id="PF00117">
    <property type="entry name" value="GATase"/>
    <property type="match status" value="1"/>
</dbReference>
<dbReference type="GO" id="GO:0004087">
    <property type="term" value="F:carbamoyl-phosphate synthase (ammonia) activity"/>
    <property type="evidence" value="ECO:0007669"/>
    <property type="project" value="UniProtKB-EC"/>
</dbReference>
<dbReference type="PRINTS" id="PR00098">
    <property type="entry name" value="CPSASE"/>
</dbReference>
<dbReference type="GO" id="GO:0005524">
    <property type="term" value="F:ATP binding"/>
    <property type="evidence" value="ECO:0007669"/>
    <property type="project" value="UniProtKB-UniRule"/>
</dbReference>
<dbReference type="GO" id="GO:0019240">
    <property type="term" value="P:citrulline biosynthetic process"/>
    <property type="evidence" value="ECO:0007669"/>
    <property type="project" value="TreeGrafter"/>
</dbReference>
<keyword evidence="18" id="KW-1185">Reference proteome</keyword>
<dbReference type="SUPFAM" id="SSF52440">
    <property type="entry name" value="PreATP-grasp domain"/>
    <property type="match status" value="1"/>
</dbReference>
<evidence type="ECO:0000256" key="12">
    <source>
        <dbReference type="ARBA" id="ARBA00022975"/>
    </source>
</evidence>
<dbReference type="CDD" id="cd01744">
    <property type="entry name" value="GATase1_CPSase"/>
    <property type="match status" value="1"/>
</dbReference>
<dbReference type="SMART" id="SM01097">
    <property type="entry name" value="CPSase_sm_chain"/>
    <property type="match status" value="1"/>
</dbReference>
<evidence type="ECO:0000256" key="13">
    <source>
        <dbReference type="ARBA" id="ARBA00023211"/>
    </source>
</evidence>
<evidence type="ECO:0000313" key="18">
    <source>
        <dbReference type="Proteomes" id="UP000759131"/>
    </source>
</evidence>
<dbReference type="PANTHER" id="PTHR11405">
    <property type="entry name" value="CARBAMOYLTRANSFERASE FAMILY MEMBER"/>
    <property type="match status" value="1"/>
</dbReference>
<dbReference type="InterPro" id="IPR016185">
    <property type="entry name" value="PreATP-grasp_dom_sf"/>
</dbReference>
<evidence type="ECO:0000256" key="8">
    <source>
        <dbReference type="ARBA" id="ARBA00022737"/>
    </source>
</evidence>
<dbReference type="AlphaFoldDB" id="A0A7R9PUX9"/>
<sequence>MIAFLTIKDGPTFTGLHFGYESSVTGEVVFQTGMVGYVESLTDPSYYRQILVLTYPLIGNYGVSDSNENDKFGLQKWFESYKIWPIGLIIGQLSHNYSHWNAKQSLDDYLKENSVPGIHGIDTRELTKYLRNKGSCLAKIVIKDIAIQKTLSFKDPNLDNLVEEVSTKETKVYNEKGFPRILAVDCGIKNNQIRCLAERGARVEVVRWDFPFAKHTNTFDAVFLSNGPGDPLKCVPTIANIKQLIDGENVLCPIFGICLGHQLLARAAGASTYKMPYGNRGHNQPALFLDTINCCITSQNHGFAVDVNSFPKDEWISLFTNANDKSNEGIAHKTKPYFSVQFHPEHTAGPEDMEFLFDVFLDIVKSHLKKDNAIPVAQRIAKCFQTNLSFPINESLIKNPNKVLILGSGGLSIGQAGEFDYSGSQAIKALKEQKIQTVLINPNIATVQTTPGLADKVYFLPITSDYVKEVIRCERPDSVLLMFGGQTALNCGIELEKSGVLAEYNVEVLGTPISSIIDTEDREIFAQKVAEVNGKVAPSRAAYSVEEALKFAKDLGYPILARSAYALGGLGSGFANNPDELKKIVTQAFVNSTQVLLDKSLKGWKEVEYEVLRDAYDNCITVCNMENVDPLGIHTGESIVVAPSQTLTNHEYNKLRTMAIKVIRHLGVIGECNIQYALSPDSEEFYIIEVNARLSRSSALASKATGYPLAYIAAKVALNIPLSQLINSVTTETTACFEPALDYCVVKIPRWDLGKFTGVSHQIGSSMKSIGETMAIGRTFEEAFQKALRMVDESVNGFDPYLKKHSREELESPTDKRIFALAAALNHNWTIEELYNLTKIDFWFLYKFKTIIDQLKELENLNSDTNLLTPDILLNAKKLGYLNIPLSQLINSVTTETTACFEPALDYCVVKIPRWDLGKFTGVSHQIGSSMKSIGETMAIGRTFEEAFQKALRMVDESVNGFDPYLKKHSREELESPTDKRIFALAAALNHNWTIEELYNLTKIDFWFLYKFKTIIDQLKELENLNSDTNLLTPDILLNAKKLGFSDKFIAQCMGSSDFIVRQMRIVNNIKPFVKRVDTVAAEWPATTNYLYLTYNACNTDIECSSGGV</sequence>
<dbReference type="GO" id="GO:0046872">
    <property type="term" value="F:metal ion binding"/>
    <property type="evidence" value="ECO:0007669"/>
    <property type="project" value="UniProtKB-KW"/>
</dbReference>
<dbReference type="GO" id="GO:0006228">
    <property type="term" value="P:UTP biosynthetic process"/>
    <property type="evidence" value="ECO:0007669"/>
    <property type="project" value="TreeGrafter"/>
</dbReference>
<dbReference type="PRINTS" id="PR00096">
    <property type="entry name" value="GATASE"/>
</dbReference>
<keyword evidence="7" id="KW-0479">Metal-binding</keyword>
<keyword evidence="5" id="KW-0436">Ligase</keyword>
<keyword evidence="11" id="KW-0460">Magnesium</keyword>
<dbReference type="EMBL" id="CAJPIZ010000669">
    <property type="protein sequence ID" value="CAG2102016.1"/>
    <property type="molecule type" value="Genomic_DNA"/>
</dbReference>
<dbReference type="Pfam" id="PF02786">
    <property type="entry name" value="CPSase_L_D2"/>
    <property type="match status" value="1"/>
</dbReference>
<dbReference type="PROSITE" id="PS50975">
    <property type="entry name" value="ATP_GRASP"/>
    <property type="match status" value="1"/>
</dbReference>
<evidence type="ECO:0000313" key="17">
    <source>
        <dbReference type="EMBL" id="CAD7621586.1"/>
    </source>
</evidence>
<dbReference type="FunFam" id="3.30.470.20:FF:000001">
    <property type="entry name" value="Carbamoyl-phosphate synthase large chain"/>
    <property type="match status" value="1"/>
</dbReference>
<evidence type="ECO:0000256" key="2">
    <source>
        <dbReference type="ARBA" id="ARBA00004730"/>
    </source>
</evidence>
<dbReference type="InterPro" id="IPR058047">
    <property type="entry name" value="CPSase_preATP-grasp"/>
</dbReference>
<dbReference type="InterPro" id="IPR005480">
    <property type="entry name" value="CPSase_lsu_oligo"/>
</dbReference>
<evidence type="ECO:0000259" key="16">
    <source>
        <dbReference type="PROSITE" id="PS50975"/>
    </source>
</evidence>